<evidence type="ECO:0000259" key="7">
    <source>
        <dbReference type="PROSITE" id="PS51999"/>
    </source>
</evidence>
<accession>A0AA35YE91</accession>
<feature type="domain" description="GRF-type" evidence="7">
    <location>
        <begin position="22"/>
        <end position="65"/>
    </location>
</feature>
<keyword evidence="1" id="KW-0479">Metal-binding</keyword>
<evidence type="ECO:0000313" key="9">
    <source>
        <dbReference type="Proteomes" id="UP001177003"/>
    </source>
</evidence>
<dbReference type="EMBL" id="OX465077">
    <property type="protein sequence ID" value="CAI9270198.1"/>
    <property type="molecule type" value="Genomic_DNA"/>
</dbReference>
<keyword evidence="5" id="KW-0175">Coiled coil</keyword>
<dbReference type="Pfam" id="PF06839">
    <property type="entry name" value="Zn_ribbon_GRF"/>
    <property type="match status" value="1"/>
</dbReference>
<keyword evidence="6" id="KW-0472">Membrane</keyword>
<keyword evidence="6" id="KW-0812">Transmembrane</keyword>
<keyword evidence="9" id="KW-1185">Reference proteome</keyword>
<feature type="transmembrane region" description="Helical" evidence="6">
    <location>
        <begin position="124"/>
        <end position="143"/>
    </location>
</feature>
<protein>
    <recommendedName>
        <fullName evidence="7">GRF-type domain-containing protein</fullName>
    </recommendedName>
</protein>
<proteinExistence type="predicted"/>
<gene>
    <name evidence="8" type="ORF">LSALG_LOCUS10530</name>
</gene>
<sequence length="144" mass="16807">MGDQSYGSSSSFSTSSYKNVLCKCGEQPKIWTSTTKKNPGRHFIRSPNSLDSSKDCKFFVWVDEDLGLHRYKSKVNELNRENMDLFKENMILSKKNMELEKENICLQKKLMKLEVIEKKEIDMFMVKVLFGIVLVSIFIYFIIP</sequence>
<keyword evidence="6" id="KW-1133">Transmembrane helix</keyword>
<evidence type="ECO:0000313" key="8">
    <source>
        <dbReference type="EMBL" id="CAI9270198.1"/>
    </source>
</evidence>
<dbReference type="GO" id="GO:0008270">
    <property type="term" value="F:zinc ion binding"/>
    <property type="evidence" value="ECO:0007669"/>
    <property type="project" value="UniProtKB-KW"/>
</dbReference>
<dbReference type="Proteomes" id="UP001177003">
    <property type="component" value="Chromosome 1"/>
</dbReference>
<keyword evidence="3" id="KW-0862">Zinc</keyword>
<dbReference type="PANTHER" id="PTHR33248">
    <property type="entry name" value="ZINC ION-BINDING PROTEIN"/>
    <property type="match status" value="1"/>
</dbReference>
<reference evidence="8" key="1">
    <citation type="submission" date="2023-04" db="EMBL/GenBank/DDBJ databases">
        <authorList>
            <person name="Vijverberg K."/>
            <person name="Xiong W."/>
            <person name="Schranz E."/>
        </authorList>
    </citation>
    <scope>NUCLEOTIDE SEQUENCE</scope>
</reference>
<organism evidence="8 9">
    <name type="scientific">Lactuca saligna</name>
    <name type="common">Willowleaf lettuce</name>
    <dbReference type="NCBI Taxonomy" id="75948"/>
    <lineage>
        <taxon>Eukaryota</taxon>
        <taxon>Viridiplantae</taxon>
        <taxon>Streptophyta</taxon>
        <taxon>Embryophyta</taxon>
        <taxon>Tracheophyta</taxon>
        <taxon>Spermatophyta</taxon>
        <taxon>Magnoliopsida</taxon>
        <taxon>eudicotyledons</taxon>
        <taxon>Gunneridae</taxon>
        <taxon>Pentapetalae</taxon>
        <taxon>asterids</taxon>
        <taxon>campanulids</taxon>
        <taxon>Asterales</taxon>
        <taxon>Asteraceae</taxon>
        <taxon>Cichorioideae</taxon>
        <taxon>Cichorieae</taxon>
        <taxon>Lactucinae</taxon>
        <taxon>Lactuca</taxon>
    </lineage>
</organism>
<evidence type="ECO:0000256" key="3">
    <source>
        <dbReference type="ARBA" id="ARBA00022833"/>
    </source>
</evidence>
<evidence type="ECO:0000256" key="6">
    <source>
        <dbReference type="SAM" id="Phobius"/>
    </source>
</evidence>
<dbReference type="AlphaFoldDB" id="A0AA35YE91"/>
<feature type="coiled-coil region" evidence="5">
    <location>
        <begin position="68"/>
        <end position="116"/>
    </location>
</feature>
<name>A0AA35YE91_LACSI</name>
<evidence type="ECO:0000256" key="5">
    <source>
        <dbReference type="SAM" id="Coils"/>
    </source>
</evidence>
<evidence type="ECO:0000256" key="2">
    <source>
        <dbReference type="ARBA" id="ARBA00022771"/>
    </source>
</evidence>
<keyword evidence="2 4" id="KW-0863">Zinc-finger</keyword>
<dbReference type="PROSITE" id="PS51999">
    <property type="entry name" value="ZF_GRF"/>
    <property type="match status" value="1"/>
</dbReference>
<evidence type="ECO:0000256" key="1">
    <source>
        <dbReference type="ARBA" id="ARBA00022723"/>
    </source>
</evidence>
<evidence type="ECO:0000256" key="4">
    <source>
        <dbReference type="PROSITE-ProRule" id="PRU01343"/>
    </source>
</evidence>
<dbReference type="InterPro" id="IPR010666">
    <property type="entry name" value="Znf_GRF"/>
</dbReference>